<dbReference type="Ensembl" id="ENSMNET00000031809.1">
    <property type="protein sequence ID" value="ENSMNEP00000007645.1"/>
    <property type="gene ID" value="ENSMNEG00000028403.1"/>
</dbReference>
<keyword evidence="2" id="KW-1185">Reference proteome</keyword>
<protein>
    <submittedName>
        <fullName evidence="1">Uncharacterized protein</fullName>
    </submittedName>
</protein>
<sequence length="125" mass="14313">MSGLPISARHTQGLLPESAKHRAFLSVDGTQSSIFLFSSGEKSKSSYVNMIDIHCGKKISVFLKRHSLVTSVQAPFQDGECTVYTNAYREKCTLKSILYLFFYNIRNRLLLRFSHLGIFRCKWRS</sequence>
<name>A0A2K6B8F9_MACNE</name>
<reference evidence="1" key="2">
    <citation type="submission" date="2025-09" db="UniProtKB">
        <authorList>
            <consortium name="Ensembl"/>
        </authorList>
    </citation>
    <scope>IDENTIFICATION</scope>
</reference>
<organism evidence="1 2">
    <name type="scientific">Macaca nemestrina</name>
    <name type="common">Pig-tailed macaque</name>
    <dbReference type="NCBI Taxonomy" id="9545"/>
    <lineage>
        <taxon>Eukaryota</taxon>
        <taxon>Metazoa</taxon>
        <taxon>Chordata</taxon>
        <taxon>Craniata</taxon>
        <taxon>Vertebrata</taxon>
        <taxon>Euteleostomi</taxon>
        <taxon>Mammalia</taxon>
        <taxon>Eutheria</taxon>
        <taxon>Euarchontoglires</taxon>
        <taxon>Primates</taxon>
        <taxon>Haplorrhini</taxon>
        <taxon>Catarrhini</taxon>
        <taxon>Cercopithecidae</taxon>
        <taxon>Cercopithecinae</taxon>
        <taxon>Macaca</taxon>
    </lineage>
</organism>
<dbReference type="GeneTree" id="ENSGT00910000147514"/>
<dbReference type="OMA" id="LYVNMID"/>
<evidence type="ECO:0000313" key="2">
    <source>
        <dbReference type="Proteomes" id="UP000233120"/>
    </source>
</evidence>
<dbReference type="Bgee" id="ENSMNEG00000028403">
    <property type="expression patterns" value="Expressed in skeletal muscle tissue and 1 other cell type or tissue"/>
</dbReference>
<dbReference type="Proteomes" id="UP000233120">
    <property type="component" value="Unassembled WGS sequence"/>
</dbReference>
<accession>A0A2K6B8F9</accession>
<reference evidence="1" key="1">
    <citation type="submission" date="2025-08" db="UniProtKB">
        <authorList>
            <consortium name="Ensembl"/>
        </authorList>
    </citation>
    <scope>IDENTIFICATION</scope>
</reference>
<dbReference type="AlphaFoldDB" id="A0A2K6B8F9"/>
<proteinExistence type="predicted"/>
<evidence type="ECO:0000313" key="1">
    <source>
        <dbReference type="Ensembl" id="ENSMNEP00000007645.1"/>
    </source>
</evidence>